<dbReference type="AlphaFoldDB" id="C7GBV1"/>
<evidence type="ECO:0000256" key="4">
    <source>
        <dbReference type="ARBA" id="ARBA00022475"/>
    </source>
</evidence>
<comment type="similarity">
    <text evidence="2">Belongs to the MotA family.</text>
</comment>
<keyword evidence="3" id="KW-0813">Transport</keyword>
<evidence type="ECO:0000313" key="11">
    <source>
        <dbReference type="Proteomes" id="UP000004828"/>
    </source>
</evidence>
<evidence type="ECO:0000256" key="2">
    <source>
        <dbReference type="ARBA" id="ARBA00008038"/>
    </source>
</evidence>
<dbReference type="PROSITE" id="PS01307">
    <property type="entry name" value="MOTA"/>
    <property type="match status" value="1"/>
</dbReference>
<evidence type="ECO:0000256" key="7">
    <source>
        <dbReference type="ARBA" id="ARBA00023136"/>
    </source>
</evidence>
<reference evidence="10 11" key="1">
    <citation type="submission" date="2009-08" db="EMBL/GenBank/DDBJ databases">
        <authorList>
            <person name="Weinstock G."/>
            <person name="Sodergren E."/>
            <person name="Clifton S."/>
            <person name="Fulton L."/>
            <person name="Fulton B."/>
            <person name="Courtney L."/>
            <person name="Fronick C."/>
            <person name="Harrison M."/>
            <person name="Strong C."/>
            <person name="Farmer C."/>
            <person name="Delahaunty K."/>
            <person name="Markovic C."/>
            <person name="Hall O."/>
            <person name="Minx P."/>
            <person name="Tomlinson C."/>
            <person name="Mitreva M."/>
            <person name="Nelson J."/>
            <person name="Hou S."/>
            <person name="Wollam A."/>
            <person name="Pepin K.H."/>
            <person name="Johnson M."/>
            <person name="Bhonagiri V."/>
            <person name="Nash W.E."/>
            <person name="Warren W."/>
            <person name="Chinwalla A."/>
            <person name="Mardis E.R."/>
            <person name="Wilson R.K."/>
        </authorList>
    </citation>
    <scope>NUCLEOTIDE SEQUENCE [LARGE SCALE GENOMIC DNA]</scope>
    <source>
        <strain evidence="10 11">L1-82</strain>
    </source>
</reference>
<proteinExistence type="inferred from homology"/>
<evidence type="ECO:0000256" key="5">
    <source>
        <dbReference type="ARBA" id="ARBA00022692"/>
    </source>
</evidence>
<dbReference type="GO" id="GO:0006935">
    <property type="term" value="P:chemotaxis"/>
    <property type="evidence" value="ECO:0007669"/>
    <property type="project" value="InterPro"/>
</dbReference>
<dbReference type="InterPro" id="IPR002898">
    <property type="entry name" value="MotA_ExbB_proton_chnl"/>
</dbReference>
<feature type="transmembrane region" description="Helical" evidence="8">
    <location>
        <begin position="39"/>
        <end position="59"/>
    </location>
</feature>
<dbReference type="EMBL" id="ABYJ02000109">
    <property type="protein sequence ID" value="EEV00595.1"/>
    <property type="molecule type" value="Genomic_DNA"/>
</dbReference>
<dbReference type="PANTHER" id="PTHR30433">
    <property type="entry name" value="CHEMOTAXIS PROTEIN MOTA"/>
    <property type="match status" value="1"/>
</dbReference>
<evidence type="ECO:0000313" key="10">
    <source>
        <dbReference type="EMBL" id="EEV00595.1"/>
    </source>
</evidence>
<keyword evidence="5 8" id="KW-0812">Transmembrane</keyword>
<protein>
    <submittedName>
        <fullName evidence="10">Transporter, MotA/TolQ/ExbB proton channel family protein</fullName>
    </submittedName>
</protein>
<evidence type="ECO:0000256" key="8">
    <source>
        <dbReference type="SAM" id="Phobius"/>
    </source>
</evidence>
<evidence type="ECO:0000256" key="6">
    <source>
        <dbReference type="ARBA" id="ARBA00022989"/>
    </source>
</evidence>
<name>C7GBV1_9FIRM</name>
<dbReference type="HOGENOM" id="CLU_079895_1_0_9"/>
<dbReference type="InterPro" id="IPR000540">
    <property type="entry name" value="Flag_MotA_CS"/>
</dbReference>
<evidence type="ECO:0000256" key="3">
    <source>
        <dbReference type="ARBA" id="ARBA00022448"/>
    </source>
</evidence>
<feature type="transmembrane region" description="Helical" evidence="8">
    <location>
        <begin position="186"/>
        <end position="205"/>
    </location>
</feature>
<evidence type="ECO:0000256" key="1">
    <source>
        <dbReference type="ARBA" id="ARBA00004651"/>
    </source>
</evidence>
<gene>
    <name evidence="10" type="ORF">ROSINTL182_07386</name>
</gene>
<feature type="transmembrane region" description="Helical" evidence="8">
    <location>
        <begin position="154"/>
        <end position="174"/>
    </location>
</feature>
<dbReference type="Pfam" id="PF01618">
    <property type="entry name" value="MotA_ExbB"/>
    <property type="match status" value="1"/>
</dbReference>
<keyword evidence="7 8" id="KW-0472">Membrane</keyword>
<comment type="subcellular location">
    <subcellularLocation>
        <location evidence="1">Cell membrane</location>
        <topology evidence="1">Multi-pass membrane protein</topology>
    </subcellularLocation>
</comment>
<keyword evidence="6 8" id="KW-1133">Transmembrane helix</keyword>
<feature type="domain" description="MotA/TolQ/ExbB proton channel" evidence="9">
    <location>
        <begin position="105"/>
        <end position="223"/>
    </location>
</feature>
<dbReference type="InterPro" id="IPR047055">
    <property type="entry name" value="MotA-like"/>
</dbReference>
<evidence type="ECO:0000259" key="9">
    <source>
        <dbReference type="Pfam" id="PF01618"/>
    </source>
</evidence>
<dbReference type="Proteomes" id="UP000004828">
    <property type="component" value="Unassembled WGS sequence"/>
</dbReference>
<organism evidence="10 11">
    <name type="scientific">Roseburia intestinalis L1-82</name>
    <dbReference type="NCBI Taxonomy" id="536231"/>
    <lineage>
        <taxon>Bacteria</taxon>
        <taxon>Bacillati</taxon>
        <taxon>Bacillota</taxon>
        <taxon>Clostridia</taxon>
        <taxon>Lachnospirales</taxon>
        <taxon>Lachnospiraceae</taxon>
        <taxon>Roseburia</taxon>
    </lineage>
</organism>
<feature type="transmembrane region" description="Helical" evidence="8">
    <location>
        <begin position="7"/>
        <end position="27"/>
    </location>
</feature>
<keyword evidence="4" id="KW-1003">Cell membrane</keyword>
<dbReference type="GO" id="GO:0005886">
    <property type="term" value="C:plasma membrane"/>
    <property type="evidence" value="ECO:0007669"/>
    <property type="project" value="UniProtKB-SubCell"/>
</dbReference>
<accession>C7GBV1</accession>
<dbReference type="GO" id="GO:0071978">
    <property type="term" value="P:bacterial-type flagellum-dependent swarming motility"/>
    <property type="evidence" value="ECO:0007669"/>
    <property type="project" value="InterPro"/>
</dbReference>
<dbReference type="PANTHER" id="PTHR30433:SF2">
    <property type="entry name" value="MOTILITY PROTEIN A"/>
    <property type="match status" value="1"/>
</dbReference>
<comment type="caution">
    <text evidence="10">The sequence shown here is derived from an EMBL/GenBank/DDBJ whole genome shotgun (WGS) entry which is preliminary data.</text>
</comment>
<sequence length="267" mass="28566">MEKVDIASIVGMLLGVVMFVFGVLSNGGVASLHSMWDTASFIITIGGSIAGTLASFKLADFINGVKSIKLIFKDEVQDPAVVINQIISLSNTARKEGLLALEEAANGIEDDFLKKGIMLVVDGTDPELVRGIMETDLACVESRHKAKIAVWEKWAELGPAWGMIGTLIGLILMLKNMEDASTIGPAMATALVTTLYGSLLANWLCNPIAGKLKLNNDNEMMMKEISVEGILSIQAGENPRVIEEKLKSFLAPSARNTAQESEAGGEE</sequence>